<feature type="domain" description="DUF4440" evidence="1">
    <location>
        <begin position="9"/>
        <end position="107"/>
    </location>
</feature>
<dbReference type="Pfam" id="PF14534">
    <property type="entry name" value="DUF4440"/>
    <property type="match status" value="1"/>
</dbReference>
<proteinExistence type="predicted"/>
<dbReference type="InterPro" id="IPR027843">
    <property type="entry name" value="DUF4440"/>
</dbReference>
<dbReference type="Gene3D" id="3.10.450.50">
    <property type="match status" value="1"/>
</dbReference>
<accession>A0A2W0H7D4</accession>
<dbReference type="SUPFAM" id="SSF54427">
    <property type="entry name" value="NTF2-like"/>
    <property type="match status" value="1"/>
</dbReference>
<keyword evidence="3" id="KW-1185">Reference proteome</keyword>
<comment type="caution">
    <text evidence="2">The sequence shown here is derived from an EMBL/GenBank/DDBJ whole genome shotgun (WGS) entry which is preliminary data.</text>
</comment>
<name>A0A2W0H7D4_9BACI</name>
<dbReference type="AlphaFoldDB" id="A0A2W0H7D4"/>
<dbReference type="Proteomes" id="UP000248066">
    <property type="component" value="Unassembled WGS sequence"/>
</dbReference>
<protein>
    <submittedName>
        <fullName evidence="2">DUF4440 domain-containing protein</fullName>
    </submittedName>
</protein>
<evidence type="ECO:0000313" key="3">
    <source>
        <dbReference type="Proteomes" id="UP000248066"/>
    </source>
</evidence>
<dbReference type="RefSeq" id="WP_110520968.1">
    <property type="nucleotide sequence ID" value="NZ_PDOF01000002.1"/>
</dbReference>
<dbReference type="EMBL" id="PDOF01000002">
    <property type="protein sequence ID" value="PYZ97027.1"/>
    <property type="molecule type" value="Genomic_DNA"/>
</dbReference>
<evidence type="ECO:0000313" key="2">
    <source>
        <dbReference type="EMBL" id="PYZ97027.1"/>
    </source>
</evidence>
<organism evidence="2 3">
    <name type="scientific">Alteribacter lacisalsi</name>
    <dbReference type="NCBI Taxonomy" id="2045244"/>
    <lineage>
        <taxon>Bacteria</taxon>
        <taxon>Bacillati</taxon>
        <taxon>Bacillota</taxon>
        <taxon>Bacilli</taxon>
        <taxon>Bacillales</taxon>
        <taxon>Bacillaceae</taxon>
        <taxon>Alteribacter</taxon>
    </lineage>
</organism>
<reference evidence="2 3" key="1">
    <citation type="submission" date="2017-10" db="EMBL/GenBank/DDBJ databases">
        <title>Bacillus sp. nov., a halophilic bacterium isolated from a Yangshapao Lake.</title>
        <authorList>
            <person name="Wang H."/>
        </authorList>
    </citation>
    <scope>NUCLEOTIDE SEQUENCE [LARGE SCALE GENOMIC DNA]</scope>
    <source>
        <strain evidence="2 3">YSP-3</strain>
    </source>
</reference>
<evidence type="ECO:0000259" key="1">
    <source>
        <dbReference type="Pfam" id="PF14534"/>
    </source>
</evidence>
<gene>
    <name evidence="2" type="ORF">CR205_13885</name>
</gene>
<sequence>MPIDHSLELEQLEKKLQSPEVRTDVAEIDRLLHDGFFEFGSSGVPFTKADCLDPGGIGVREFHMRNFEYRPLSADTALVTYKVYDATLGHSTLRSSVWKKVEGRWQMYFHQGTIMKEH</sequence>
<dbReference type="InterPro" id="IPR032710">
    <property type="entry name" value="NTF2-like_dom_sf"/>
</dbReference>